<keyword evidence="4 6" id="KW-1133">Transmembrane helix</keyword>
<dbReference type="InterPro" id="IPR050833">
    <property type="entry name" value="Poly_Biosynth_Transport"/>
</dbReference>
<comment type="caution">
    <text evidence="7">The sequence shown here is derived from an EMBL/GenBank/DDBJ whole genome shotgun (WGS) entry which is preliminary data.</text>
</comment>
<feature type="transmembrane region" description="Helical" evidence="6">
    <location>
        <begin position="88"/>
        <end position="108"/>
    </location>
</feature>
<feature type="transmembrane region" description="Helical" evidence="6">
    <location>
        <begin position="300"/>
        <end position="322"/>
    </location>
</feature>
<evidence type="ECO:0000256" key="4">
    <source>
        <dbReference type="ARBA" id="ARBA00022989"/>
    </source>
</evidence>
<protein>
    <recommendedName>
        <fullName evidence="9">Polysaccharide biosynthesis protein</fullName>
    </recommendedName>
</protein>
<comment type="subcellular location">
    <subcellularLocation>
        <location evidence="1">Cell membrane</location>
        <topology evidence="1">Multi-pass membrane protein</topology>
    </subcellularLocation>
</comment>
<dbReference type="Proteomes" id="UP000187172">
    <property type="component" value="Unassembled WGS sequence"/>
</dbReference>
<organism evidence="7 8">
    <name type="scientific">Paenibacillus rhizosphaerae</name>
    <dbReference type="NCBI Taxonomy" id="297318"/>
    <lineage>
        <taxon>Bacteria</taxon>
        <taxon>Bacillati</taxon>
        <taxon>Bacillota</taxon>
        <taxon>Bacilli</taxon>
        <taxon>Bacillales</taxon>
        <taxon>Paenibacillaceae</taxon>
        <taxon>Paenibacillus</taxon>
    </lineage>
</organism>
<feature type="transmembrane region" description="Helical" evidence="6">
    <location>
        <begin position="21"/>
        <end position="41"/>
    </location>
</feature>
<feature type="transmembrane region" description="Helical" evidence="6">
    <location>
        <begin position="114"/>
        <end position="134"/>
    </location>
</feature>
<dbReference type="STRING" id="297318.BK138_14970"/>
<evidence type="ECO:0000256" key="1">
    <source>
        <dbReference type="ARBA" id="ARBA00004651"/>
    </source>
</evidence>
<feature type="transmembrane region" description="Helical" evidence="6">
    <location>
        <begin position="171"/>
        <end position="189"/>
    </location>
</feature>
<dbReference type="EMBL" id="MRTP01000003">
    <property type="protein sequence ID" value="OMF54474.1"/>
    <property type="molecule type" value="Genomic_DNA"/>
</dbReference>
<feature type="transmembrane region" description="Helical" evidence="6">
    <location>
        <begin position="224"/>
        <end position="240"/>
    </location>
</feature>
<keyword evidence="2" id="KW-1003">Cell membrane</keyword>
<evidence type="ECO:0000313" key="7">
    <source>
        <dbReference type="EMBL" id="OMF54474.1"/>
    </source>
</evidence>
<feature type="transmembrane region" description="Helical" evidence="6">
    <location>
        <begin position="372"/>
        <end position="390"/>
    </location>
</feature>
<keyword evidence="3 6" id="KW-0812">Transmembrane</keyword>
<feature type="transmembrane region" description="Helical" evidence="6">
    <location>
        <begin position="260"/>
        <end position="279"/>
    </location>
</feature>
<reference evidence="7 8" key="1">
    <citation type="submission" date="2016-11" db="EMBL/GenBank/DDBJ databases">
        <title>Paenibacillus species isolates.</title>
        <authorList>
            <person name="Beno S.M."/>
        </authorList>
    </citation>
    <scope>NUCLEOTIDE SEQUENCE [LARGE SCALE GENOMIC DNA]</scope>
    <source>
        <strain evidence="7 8">FSL R5-0378</strain>
    </source>
</reference>
<keyword evidence="5 6" id="KW-0472">Membrane</keyword>
<dbReference type="PANTHER" id="PTHR30250:SF11">
    <property type="entry name" value="O-ANTIGEN TRANSPORTER-RELATED"/>
    <property type="match status" value="1"/>
</dbReference>
<keyword evidence="8" id="KW-1185">Reference proteome</keyword>
<name>A0A1R1ERK5_9BACL</name>
<dbReference type="RefSeq" id="WP_076170377.1">
    <property type="nucleotide sequence ID" value="NZ_MRTP01000003.1"/>
</dbReference>
<feature type="transmembrane region" description="Helical" evidence="6">
    <location>
        <begin position="342"/>
        <end position="365"/>
    </location>
</feature>
<dbReference type="PANTHER" id="PTHR30250">
    <property type="entry name" value="PST FAMILY PREDICTED COLANIC ACID TRANSPORTER"/>
    <property type="match status" value="1"/>
</dbReference>
<accession>A0A1R1ERK5</accession>
<gene>
    <name evidence="7" type="ORF">BK138_14970</name>
</gene>
<dbReference type="GO" id="GO:0005886">
    <property type="term" value="C:plasma membrane"/>
    <property type="evidence" value="ECO:0007669"/>
    <property type="project" value="UniProtKB-SubCell"/>
</dbReference>
<sequence length="437" mass="48709">MNAKKHTLRLPLAGRNFTSLLLGNLVYSISQWGMIIVIARLGNPIFVGQYSLGLAVTAPIILFLNLQLRNFQATDTNSQYEFHHYLKLRLVTMFIAYFVIVAIALWGYQNWDLFLVTLFIGLAKVFESISDIYFGFFQKHENMNYISTSMILKGIISLVILSITMALTNSIVLGSLSVAITWLMILLLYDLKNGYKLSTVIKKPIKLSSMFLIRTMDFKQLTKIAWLTIPLGIVSTLDSLNSNIPRYVLQNIGGEETVGYYAAISYFMIAGGTVVNAMLQSTSPKLASYYRLNLNKFKQLLIRLVCLSTGVGVIGILAAIVYGKQILNIMYGSNYAAHHQAFVYIMAASAVWYIASCLSIALTASRFIKVQVPIYILSCICVMITSLYFIPQYYLLGAAMSVCAGMITRAALTLACVVFSVRKQSNVDVISVPRSNF</sequence>
<feature type="transmembrane region" description="Helical" evidence="6">
    <location>
        <begin position="396"/>
        <end position="421"/>
    </location>
</feature>
<dbReference type="AlphaFoldDB" id="A0A1R1ERK5"/>
<evidence type="ECO:0008006" key="9">
    <source>
        <dbReference type="Google" id="ProtNLM"/>
    </source>
</evidence>
<evidence type="ECO:0000313" key="8">
    <source>
        <dbReference type="Proteomes" id="UP000187172"/>
    </source>
</evidence>
<proteinExistence type="predicted"/>
<evidence type="ECO:0000256" key="2">
    <source>
        <dbReference type="ARBA" id="ARBA00022475"/>
    </source>
</evidence>
<feature type="transmembrane region" description="Helical" evidence="6">
    <location>
        <begin position="146"/>
        <end position="165"/>
    </location>
</feature>
<evidence type="ECO:0000256" key="3">
    <source>
        <dbReference type="ARBA" id="ARBA00022692"/>
    </source>
</evidence>
<dbReference type="InterPro" id="IPR002797">
    <property type="entry name" value="Polysacc_synth"/>
</dbReference>
<evidence type="ECO:0000256" key="5">
    <source>
        <dbReference type="ARBA" id="ARBA00023136"/>
    </source>
</evidence>
<feature type="transmembrane region" description="Helical" evidence="6">
    <location>
        <begin position="47"/>
        <end position="68"/>
    </location>
</feature>
<evidence type="ECO:0000256" key="6">
    <source>
        <dbReference type="SAM" id="Phobius"/>
    </source>
</evidence>
<dbReference type="Pfam" id="PF01943">
    <property type="entry name" value="Polysacc_synt"/>
    <property type="match status" value="1"/>
</dbReference>